<evidence type="ECO:0000256" key="5">
    <source>
        <dbReference type="ARBA" id="ARBA00023002"/>
    </source>
</evidence>
<keyword evidence="4" id="KW-0274">FAD</keyword>
<dbReference type="EMBL" id="JAASRO010000001">
    <property type="protein sequence ID" value="NIK61440.1"/>
    <property type="molecule type" value="Genomic_DNA"/>
</dbReference>
<dbReference type="PANTHER" id="PTHR43884:SF20">
    <property type="entry name" value="ACYL-COA DEHYDROGENASE FADE28"/>
    <property type="match status" value="1"/>
</dbReference>
<evidence type="ECO:0000313" key="8">
    <source>
        <dbReference type="EMBL" id="NIK61440.1"/>
    </source>
</evidence>
<keyword evidence="3" id="KW-0285">Flavoprotein</keyword>
<dbReference type="SUPFAM" id="SSF47203">
    <property type="entry name" value="Acyl-CoA dehydrogenase C-terminal domain-like"/>
    <property type="match status" value="1"/>
</dbReference>
<feature type="domain" description="Acyl-CoA dehydrogenase/oxidase N-terminal" evidence="7">
    <location>
        <begin position="13"/>
        <end position="91"/>
    </location>
</feature>
<dbReference type="InterPro" id="IPR013786">
    <property type="entry name" value="AcylCoA_DH/ox_N"/>
</dbReference>
<dbReference type="RefSeq" id="WP_167215940.1">
    <property type="nucleotide sequence ID" value="NZ_JAASRO010000001.1"/>
</dbReference>
<accession>A0A7X5VHK7</accession>
<dbReference type="Proteomes" id="UP000555407">
    <property type="component" value="Unassembled WGS sequence"/>
</dbReference>
<dbReference type="Gene3D" id="1.10.540.10">
    <property type="entry name" value="Acyl-CoA dehydrogenase/oxidase, N-terminal domain"/>
    <property type="match status" value="1"/>
</dbReference>
<evidence type="ECO:0000256" key="2">
    <source>
        <dbReference type="ARBA" id="ARBA00009347"/>
    </source>
</evidence>
<evidence type="ECO:0000259" key="7">
    <source>
        <dbReference type="Pfam" id="PF02771"/>
    </source>
</evidence>
<dbReference type="InterPro" id="IPR009100">
    <property type="entry name" value="AcylCoA_DH/oxidase_NM_dom_sf"/>
</dbReference>
<protein>
    <submittedName>
        <fullName evidence="8">Acyl-CoA dehydrogenase</fullName>
        <ecNumber evidence="8">1.3.8.7</ecNumber>
    </submittedName>
</protein>
<evidence type="ECO:0000259" key="6">
    <source>
        <dbReference type="Pfam" id="PF00441"/>
    </source>
</evidence>
<dbReference type="InterPro" id="IPR009075">
    <property type="entry name" value="AcylCo_DH/oxidase_C"/>
</dbReference>
<evidence type="ECO:0000256" key="4">
    <source>
        <dbReference type="ARBA" id="ARBA00022827"/>
    </source>
</evidence>
<evidence type="ECO:0000313" key="9">
    <source>
        <dbReference type="Proteomes" id="UP000555407"/>
    </source>
</evidence>
<dbReference type="Pfam" id="PF02771">
    <property type="entry name" value="Acyl-CoA_dh_N"/>
    <property type="match status" value="1"/>
</dbReference>
<dbReference type="Pfam" id="PF00441">
    <property type="entry name" value="Acyl-CoA_dh_1"/>
    <property type="match status" value="1"/>
</dbReference>
<keyword evidence="5 8" id="KW-0560">Oxidoreductase</keyword>
<dbReference type="EC" id="1.3.8.7" evidence="8"/>
<comment type="cofactor">
    <cofactor evidence="1">
        <name>FAD</name>
        <dbReference type="ChEBI" id="CHEBI:57692"/>
    </cofactor>
</comment>
<dbReference type="Gene3D" id="1.20.140.10">
    <property type="entry name" value="Butyryl-CoA Dehydrogenase, subunit A, domain 3"/>
    <property type="match status" value="1"/>
</dbReference>
<dbReference type="AlphaFoldDB" id="A0A7X5VHK7"/>
<evidence type="ECO:0000256" key="3">
    <source>
        <dbReference type="ARBA" id="ARBA00022630"/>
    </source>
</evidence>
<evidence type="ECO:0000256" key="1">
    <source>
        <dbReference type="ARBA" id="ARBA00001974"/>
    </source>
</evidence>
<proteinExistence type="inferred from homology"/>
<feature type="domain" description="Acyl-CoA dehydrogenase/oxidase C-terminal" evidence="6">
    <location>
        <begin position="197"/>
        <end position="319"/>
    </location>
</feature>
<dbReference type="PANTHER" id="PTHR43884">
    <property type="entry name" value="ACYL-COA DEHYDROGENASE"/>
    <property type="match status" value="1"/>
</dbReference>
<gene>
    <name evidence="8" type="ORF">BJY22_007157</name>
</gene>
<comment type="caution">
    <text evidence="8">The sequence shown here is derived from an EMBL/GenBank/DDBJ whole genome shotgun (WGS) entry which is preliminary data.</text>
</comment>
<organism evidence="8 9">
    <name type="scientific">Kribbella shirazensis</name>
    <dbReference type="NCBI Taxonomy" id="1105143"/>
    <lineage>
        <taxon>Bacteria</taxon>
        <taxon>Bacillati</taxon>
        <taxon>Actinomycetota</taxon>
        <taxon>Actinomycetes</taxon>
        <taxon>Propionibacteriales</taxon>
        <taxon>Kribbellaceae</taxon>
        <taxon>Kribbella</taxon>
    </lineage>
</organism>
<dbReference type="InterPro" id="IPR037069">
    <property type="entry name" value="AcylCoA_DH/ox_N_sf"/>
</dbReference>
<keyword evidence="9" id="KW-1185">Reference proteome</keyword>
<dbReference type="InterPro" id="IPR036250">
    <property type="entry name" value="AcylCo_DH-like_C"/>
</dbReference>
<dbReference type="SUPFAM" id="SSF56645">
    <property type="entry name" value="Acyl-CoA dehydrogenase NM domain-like"/>
    <property type="match status" value="1"/>
</dbReference>
<comment type="similarity">
    <text evidence="2">Belongs to the acyl-CoA dehydrogenase family.</text>
</comment>
<name>A0A7X5VHK7_9ACTN</name>
<reference evidence="8 9" key="1">
    <citation type="submission" date="2020-03" db="EMBL/GenBank/DDBJ databases">
        <title>Sequencing the genomes of 1000 actinobacteria strains.</title>
        <authorList>
            <person name="Klenk H.-P."/>
        </authorList>
    </citation>
    <scope>NUCLEOTIDE SEQUENCE [LARGE SCALE GENOMIC DNA]</scope>
    <source>
        <strain evidence="8 9">DSM 45490</strain>
    </source>
</reference>
<sequence length="364" mass="38955">MNGNELDDLIAIVEKICSTHHDRRHGDGHLLDRSSWQALEESGFTLVSVPEDAGGPGGTMQQAAAVLRAAGRVGLAAPLAETMWLAGWLLASSGVPVPRGPLTAAVAEPGEVNIVEVNEGWQIDGVVRRVPWAGAADTVVMLVRRRSDLLVVRLHPSEISLRPGRNLAGEWREDVVCRKVVLDRDRVTTAGPDVSARGFLNRATLSRVLAMSGAAEEVLSVAMRHADEREQFGRPLAKFQAVQHLIAQLAGETASVVVAGQAATLALEQESGPQATFAIAAAKASASESAGRIAAWGHQILGAMGFTTEHALHRSTSRLWAWRDEFGNERHHRLSIGHQALSTDPWNLIVGQENGRAEADQGVS</sequence>
<dbReference type="GO" id="GO:0050660">
    <property type="term" value="F:flavin adenine dinucleotide binding"/>
    <property type="evidence" value="ECO:0007669"/>
    <property type="project" value="InterPro"/>
</dbReference>
<dbReference type="GO" id="GO:0070991">
    <property type="term" value="F:medium-chain fatty acyl-CoA dehydrogenase activity"/>
    <property type="evidence" value="ECO:0007669"/>
    <property type="project" value="UniProtKB-EC"/>
</dbReference>